<feature type="compositionally biased region" description="Low complexity" evidence="6">
    <location>
        <begin position="601"/>
        <end position="622"/>
    </location>
</feature>
<evidence type="ECO:0000256" key="5">
    <source>
        <dbReference type="SAM" id="Coils"/>
    </source>
</evidence>
<feature type="compositionally biased region" description="Polar residues" evidence="6">
    <location>
        <begin position="642"/>
        <end position="654"/>
    </location>
</feature>
<organism evidence="8 9">
    <name type="scientific">Rousettus aegyptiacus</name>
    <name type="common">Egyptian fruit bat</name>
    <name type="synonym">Pteropus aegyptiacus</name>
    <dbReference type="NCBI Taxonomy" id="9407"/>
    <lineage>
        <taxon>Eukaryota</taxon>
        <taxon>Metazoa</taxon>
        <taxon>Chordata</taxon>
        <taxon>Craniata</taxon>
        <taxon>Vertebrata</taxon>
        <taxon>Euteleostomi</taxon>
        <taxon>Mammalia</taxon>
        <taxon>Eutheria</taxon>
        <taxon>Laurasiatheria</taxon>
        <taxon>Chiroptera</taxon>
        <taxon>Yinpterochiroptera</taxon>
        <taxon>Pteropodoidea</taxon>
        <taxon>Pteropodidae</taxon>
        <taxon>Rousettinae</taxon>
        <taxon>Rousettus</taxon>
    </lineage>
</organism>
<feature type="region of interest" description="Disordered" evidence="6">
    <location>
        <begin position="1"/>
        <end position="60"/>
    </location>
</feature>
<feature type="compositionally biased region" description="Basic and acidic residues" evidence="6">
    <location>
        <begin position="444"/>
        <end position="465"/>
    </location>
</feature>
<dbReference type="EMBL" id="JACASE010000004">
    <property type="protein sequence ID" value="KAF6474659.1"/>
    <property type="molecule type" value="Genomic_DNA"/>
</dbReference>
<comment type="similarity">
    <text evidence="1">Belongs to the LCA5 family.</text>
</comment>
<evidence type="ECO:0000313" key="8">
    <source>
        <dbReference type="EMBL" id="KAF6474659.1"/>
    </source>
</evidence>
<feature type="compositionally biased region" description="Basic and acidic residues" evidence="6">
    <location>
        <begin position="374"/>
        <end position="385"/>
    </location>
</feature>
<dbReference type="InterPro" id="IPR026188">
    <property type="entry name" value="Lebercilin-like"/>
</dbReference>
<feature type="region of interest" description="Disordered" evidence="6">
    <location>
        <begin position="600"/>
        <end position="661"/>
    </location>
</feature>
<feature type="compositionally biased region" description="Polar residues" evidence="6">
    <location>
        <begin position="40"/>
        <end position="60"/>
    </location>
</feature>
<feature type="compositionally biased region" description="Low complexity" evidence="6">
    <location>
        <begin position="532"/>
        <end position="545"/>
    </location>
</feature>
<evidence type="ECO:0000313" key="9">
    <source>
        <dbReference type="Proteomes" id="UP000593571"/>
    </source>
</evidence>
<keyword evidence="9" id="KW-1185">Reference proteome</keyword>
<comment type="caution">
    <text evidence="8">The sequence shown here is derived from an EMBL/GenBank/DDBJ whole genome shotgun (WGS) entry which is preliminary data.</text>
</comment>
<feature type="region of interest" description="Disordered" evidence="6">
    <location>
        <begin position="432"/>
        <end position="584"/>
    </location>
</feature>
<feature type="region of interest" description="Disordered" evidence="6">
    <location>
        <begin position="374"/>
        <end position="401"/>
    </location>
</feature>
<dbReference type="AlphaFoldDB" id="A0A7J8HRZ2"/>
<dbReference type="Pfam" id="PF15619">
    <property type="entry name" value="Lebercilin"/>
    <property type="match status" value="1"/>
</dbReference>
<evidence type="ECO:0000259" key="7">
    <source>
        <dbReference type="Pfam" id="PF15619"/>
    </source>
</evidence>
<feature type="domain" description="Lebercilin" evidence="7">
    <location>
        <begin position="140"/>
        <end position="332"/>
    </location>
</feature>
<dbReference type="InterPro" id="IPR028933">
    <property type="entry name" value="Lebercilin_dom"/>
</dbReference>
<dbReference type="PANTHER" id="PTHR16650:SF9">
    <property type="entry name" value="LEBERCILIN-LIKE PROTEIN"/>
    <property type="match status" value="1"/>
</dbReference>
<evidence type="ECO:0000256" key="2">
    <source>
        <dbReference type="ARBA" id="ARBA00023054"/>
    </source>
</evidence>
<sequence>MSLADASETRPDEHFPGAGLENAGRPAGCESSPGPADFPGNSNASDRSVDYSRSQVSGGSLRSRYDYSEDFLSECSETTASRNYLEKPVVKETTEKKTFTVSKISQRKGQKEIATDKKHNWNASFLNSKINLIAQKRDAMTHRILSARLHKIKELKNELADIHRKLEATVVENQFLKTLQIRHLKAIGKYENSQNNVPQIIVKHQNEVKNLRQLLRKSKEKERTVSRKLRDTDCELLRTKDALQALQKLSEDRTLAEREELTQSLSALTTKMEANDKKIQSLEKQLGLNNKAFHRQLAVENQKTIAAQMTTKTLQMEVTRLQQKLKEKDRELEIKNIYTNRILKNLHDKEDYPKVSSTKSVQVDRKKVSFTMMRHQETQKSEDVPRSMAQGKKTAGNIGHKEKPPEIIHAIPHYISKLLEDSKRKYGDFSKEEEYIEAQPPPETMDRQREKKDQEKETAFAREEQEGPAEGGQGHVPPPEREDAAAREASASGLRPRDAGEAPGPSAAPAPRPPPRQRKHYCFTEATENLHHGLPAAGAAAGLPHRAGRRRPADAGPAPPAAAAYEPSFAKASGPRADETAFRERKSSLMEELFGSGCVFSSGRASPAAAGGAADAPKSQTPHPLPPSPAAASRASGDSKGTVGNSAPTSSSTEGRLKMII</sequence>
<dbReference type="GO" id="GO:0005930">
    <property type="term" value="C:axoneme"/>
    <property type="evidence" value="ECO:0007669"/>
    <property type="project" value="TreeGrafter"/>
</dbReference>
<dbReference type="GO" id="GO:0042073">
    <property type="term" value="P:intraciliary transport"/>
    <property type="evidence" value="ECO:0007669"/>
    <property type="project" value="TreeGrafter"/>
</dbReference>
<dbReference type="Proteomes" id="UP000593571">
    <property type="component" value="Unassembled WGS sequence"/>
</dbReference>
<protein>
    <recommendedName>
        <fullName evidence="3">Lebercilin-like protein</fullName>
    </recommendedName>
    <alternativeName>
        <fullName evidence="4">Leber congenital amaurosis 5-like protein</fullName>
    </alternativeName>
</protein>
<accession>A0A7J8HRZ2</accession>
<evidence type="ECO:0000256" key="6">
    <source>
        <dbReference type="SAM" id="MobiDB-lite"/>
    </source>
</evidence>
<keyword evidence="2 5" id="KW-0175">Coiled coil</keyword>
<evidence type="ECO:0000256" key="4">
    <source>
        <dbReference type="ARBA" id="ARBA00041402"/>
    </source>
</evidence>
<evidence type="ECO:0000256" key="1">
    <source>
        <dbReference type="ARBA" id="ARBA00010229"/>
    </source>
</evidence>
<gene>
    <name evidence="8" type="ORF">HJG63_007528</name>
</gene>
<proteinExistence type="inferred from homology"/>
<evidence type="ECO:0000256" key="3">
    <source>
        <dbReference type="ARBA" id="ARBA00041189"/>
    </source>
</evidence>
<dbReference type="PANTHER" id="PTHR16650">
    <property type="entry name" value="C21ORF13-RELATED"/>
    <property type="match status" value="1"/>
</dbReference>
<name>A0A7J8HRZ2_ROUAE</name>
<reference evidence="8 9" key="1">
    <citation type="journal article" date="2020" name="Nature">
        <title>Six reference-quality genomes reveal evolution of bat adaptations.</title>
        <authorList>
            <person name="Jebb D."/>
            <person name="Huang Z."/>
            <person name="Pippel M."/>
            <person name="Hughes G.M."/>
            <person name="Lavrichenko K."/>
            <person name="Devanna P."/>
            <person name="Winkler S."/>
            <person name="Jermiin L.S."/>
            <person name="Skirmuntt E.C."/>
            <person name="Katzourakis A."/>
            <person name="Burkitt-Gray L."/>
            <person name="Ray D.A."/>
            <person name="Sullivan K.A.M."/>
            <person name="Roscito J.G."/>
            <person name="Kirilenko B.M."/>
            <person name="Davalos L.M."/>
            <person name="Corthals A.P."/>
            <person name="Power M.L."/>
            <person name="Jones G."/>
            <person name="Ransome R.D."/>
            <person name="Dechmann D.K.N."/>
            <person name="Locatelli A.G."/>
            <person name="Puechmaille S.J."/>
            <person name="Fedrigo O."/>
            <person name="Jarvis E.D."/>
            <person name="Hiller M."/>
            <person name="Vernes S.C."/>
            <person name="Myers E.W."/>
            <person name="Teeling E.C."/>
        </authorList>
    </citation>
    <scope>NUCLEOTIDE SEQUENCE [LARGE SCALE GENOMIC DNA]</scope>
    <source>
        <strain evidence="8">MRouAeg1</strain>
        <tissue evidence="8">Muscle</tissue>
    </source>
</reference>
<feature type="coiled-coil region" evidence="5">
    <location>
        <begin position="201"/>
        <end position="285"/>
    </location>
</feature>